<dbReference type="RefSeq" id="XP_001309331.1">
    <property type="nucleotide sequence ID" value="XM_001309330.1"/>
</dbReference>
<evidence type="ECO:0000313" key="3">
    <source>
        <dbReference type="Proteomes" id="UP000001542"/>
    </source>
</evidence>
<dbReference type="InterPro" id="IPR003646">
    <property type="entry name" value="SH3-like_bac-type"/>
</dbReference>
<name>A2FFA9_TRIV3</name>
<dbReference type="Pfam" id="PF08239">
    <property type="entry name" value="SH3_3"/>
    <property type="match status" value="2"/>
</dbReference>
<feature type="domain" description="SH3b" evidence="1">
    <location>
        <begin position="31"/>
        <end position="95"/>
    </location>
</feature>
<dbReference type="VEuPathDB" id="TrichDB:TVAGG3_0462940"/>
<dbReference type="InterPro" id="IPR052354">
    <property type="entry name" value="Cell_Wall_Dynamics_Protein"/>
</dbReference>
<gene>
    <name evidence="2" type="ORF">TVAG_493430</name>
</gene>
<dbReference type="SMART" id="SM00287">
    <property type="entry name" value="SH3b"/>
    <property type="match status" value="2"/>
</dbReference>
<dbReference type="InterPro" id="IPR036028">
    <property type="entry name" value="SH3-like_dom_sf"/>
</dbReference>
<evidence type="ECO:0000259" key="1">
    <source>
        <dbReference type="PROSITE" id="PS51781"/>
    </source>
</evidence>
<evidence type="ECO:0000313" key="2">
    <source>
        <dbReference type="EMBL" id="EAX96401.1"/>
    </source>
</evidence>
<dbReference type="Pfam" id="PF03196">
    <property type="entry name" value="DUF261"/>
    <property type="match status" value="1"/>
</dbReference>
<dbReference type="Gene3D" id="2.30.30.40">
    <property type="entry name" value="SH3 Domains"/>
    <property type="match status" value="2"/>
</dbReference>
<dbReference type="PANTHER" id="PTHR34408">
    <property type="entry name" value="FAMILY PROTEIN, PUTATIVE-RELATED"/>
    <property type="match status" value="1"/>
</dbReference>
<accession>A2FFA9</accession>
<dbReference type="AlphaFoldDB" id="A2FFA9"/>
<dbReference type="SMR" id="A2FFA9"/>
<reference evidence="2" key="2">
    <citation type="journal article" date="2007" name="Science">
        <title>Draft genome sequence of the sexually transmitted pathogen Trichomonas vaginalis.</title>
        <authorList>
            <person name="Carlton J.M."/>
            <person name="Hirt R.P."/>
            <person name="Silva J.C."/>
            <person name="Delcher A.L."/>
            <person name="Schatz M."/>
            <person name="Zhao Q."/>
            <person name="Wortman J.R."/>
            <person name="Bidwell S.L."/>
            <person name="Alsmark U.C.M."/>
            <person name="Besteiro S."/>
            <person name="Sicheritz-Ponten T."/>
            <person name="Noel C.J."/>
            <person name="Dacks J.B."/>
            <person name="Foster P.G."/>
            <person name="Simillion C."/>
            <person name="Van de Peer Y."/>
            <person name="Miranda-Saavedra D."/>
            <person name="Barton G.J."/>
            <person name="Westrop G.D."/>
            <person name="Mueller S."/>
            <person name="Dessi D."/>
            <person name="Fiori P.L."/>
            <person name="Ren Q."/>
            <person name="Paulsen I."/>
            <person name="Zhang H."/>
            <person name="Bastida-Corcuera F.D."/>
            <person name="Simoes-Barbosa A."/>
            <person name="Brown M.T."/>
            <person name="Hayes R.D."/>
            <person name="Mukherjee M."/>
            <person name="Okumura C.Y."/>
            <person name="Schneider R."/>
            <person name="Smith A.J."/>
            <person name="Vanacova S."/>
            <person name="Villalvazo M."/>
            <person name="Haas B.J."/>
            <person name="Pertea M."/>
            <person name="Feldblyum T.V."/>
            <person name="Utterback T.R."/>
            <person name="Shu C.L."/>
            <person name="Osoegawa K."/>
            <person name="de Jong P.J."/>
            <person name="Hrdy I."/>
            <person name="Horvathova L."/>
            <person name="Zubacova Z."/>
            <person name="Dolezal P."/>
            <person name="Malik S.B."/>
            <person name="Logsdon J.M. Jr."/>
            <person name="Henze K."/>
            <person name="Gupta A."/>
            <person name="Wang C.C."/>
            <person name="Dunne R.L."/>
            <person name="Upcroft J.A."/>
            <person name="Upcroft P."/>
            <person name="White O."/>
            <person name="Salzberg S.L."/>
            <person name="Tang P."/>
            <person name="Chiu C.-H."/>
            <person name="Lee Y.-S."/>
            <person name="Embley T.M."/>
            <person name="Coombs G.H."/>
            <person name="Mottram J.C."/>
            <person name="Tachezy J."/>
            <person name="Fraser-Liggett C.M."/>
            <person name="Johnson P.J."/>
        </authorList>
    </citation>
    <scope>NUCLEOTIDE SEQUENCE [LARGE SCALE GENOMIC DNA]</scope>
    <source>
        <strain evidence="2">G3</strain>
    </source>
</reference>
<dbReference type="SUPFAM" id="SSF50044">
    <property type="entry name" value="SH3-domain"/>
    <property type="match status" value="1"/>
</dbReference>
<organism evidence="2 3">
    <name type="scientific">Trichomonas vaginalis (strain ATCC PRA-98 / G3)</name>
    <dbReference type="NCBI Taxonomy" id="412133"/>
    <lineage>
        <taxon>Eukaryota</taxon>
        <taxon>Metamonada</taxon>
        <taxon>Parabasalia</taxon>
        <taxon>Trichomonadida</taxon>
        <taxon>Trichomonadidae</taxon>
        <taxon>Trichomonas</taxon>
    </lineage>
</organism>
<dbReference type="KEGG" id="tva:4754171"/>
<protein>
    <submittedName>
        <fullName evidence="2">NLP/P60 family protein, putative</fullName>
    </submittedName>
</protein>
<dbReference type="InParanoid" id="A2FFA9"/>
<sequence length="294" mass="31246">MIGLLFALALSRVSHHHHSYRRHRMYETNGAGSGVVYGSGIGVNIRSGPGTGYGVIAAVADGTTLSVTGHSSNWWQVSYNGQTGYVISDYLKVSGSVSGTGSGLNVRAGPGTNYAVVAGLSDGTSVTITGINGDWYHISQGYVYSQYISLTSSGTSGGGGGSSGVVIRQGDARFNSNIRTWGCAFMSICWCEGVNSIDGCNAKYNQAVAAGWMSASCYINNWDSMKTIAGAKTYRYGAQWATAASNEKEILQCANSRTTMHFVVGNKNNGIEYDPAYDGFVSYSDHQSKRFYGY</sequence>
<dbReference type="PANTHER" id="PTHR34408:SF1">
    <property type="entry name" value="GLYCOSYL HYDROLASE FAMILY 19 DOMAIN-CONTAINING PROTEIN HI_1415"/>
    <property type="match status" value="1"/>
</dbReference>
<dbReference type="EMBL" id="DS113760">
    <property type="protein sequence ID" value="EAX96401.1"/>
    <property type="molecule type" value="Genomic_DNA"/>
</dbReference>
<dbReference type="InterPro" id="IPR004884">
    <property type="entry name" value="DUF261"/>
</dbReference>
<dbReference type="VEuPathDB" id="TrichDB:TVAG_493430"/>
<dbReference type="Proteomes" id="UP000001542">
    <property type="component" value="Unassembled WGS sequence"/>
</dbReference>
<dbReference type="eggNOG" id="ENOG502T0VX">
    <property type="taxonomic scope" value="Eukaryota"/>
</dbReference>
<dbReference type="PROSITE" id="PS51781">
    <property type="entry name" value="SH3B"/>
    <property type="match status" value="1"/>
</dbReference>
<keyword evidence="3" id="KW-1185">Reference proteome</keyword>
<reference evidence="2" key="1">
    <citation type="submission" date="2006-10" db="EMBL/GenBank/DDBJ databases">
        <authorList>
            <person name="Amadeo P."/>
            <person name="Zhao Q."/>
            <person name="Wortman J."/>
            <person name="Fraser-Liggett C."/>
            <person name="Carlton J."/>
        </authorList>
    </citation>
    <scope>NUCLEOTIDE SEQUENCE</scope>
    <source>
        <strain evidence="2">G3</strain>
    </source>
</reference>
<proteinExistence type="predicted"/>